<feature type="domain" description="RapZ C-terminal" evidence="1">
    <location>
        <begin position="6"/>
        <end position="125"/>
    </location>
</feature>
<gene>
    <name evidence="2" type="ORF">FHR34_008254</name>
</gene>
<dbReference type="Proteomes" id="UP000540506">
    <property type="component" value="Unassembled WGS sequence"/>
</dbReference>
<dbReference type="PANTHER" id="PTHR30448:SF0">
    <property type="entry name" value="RNASE ADAPTER PROTEIN RAPZ"/>
    <property type="match status" value="1"/>
</dbReference>
<dbReference type="PANTHER" id="PTHR30448">
    <property type="entry name" value="RNASE ADAPTER PROTEIN RAPZ"/>
    <property type="match status" value="1"/>
</dbReference>
<organism evidence="2 3">
    <name type="scientific">Kitasatospora kifunensis</name>
    <name type="common">Streptomyces kifunensis</name>
    <dbReference type="NCBI Taxonomy" id="58351"/>
    <lineage>
        <taxon>Bacteria</taxon>
        <taxon>Bacillati</taxon>
        <taxon>Actinomycetota</taxon>
        <taxon>Actinomycetes</taxon>
        <taxon>Kitasatosporales</taxon>
        <taxon>Streptomycetaceae</taxon>
        <taxon>Kitasatospora</taxon>
    </lineage>
</organism>
<evidence type="ECO:0000313" key="2">
    <source>
        <dbReference type="EMBL" id="MBB4929155.1"/>
    </source>
</evidence>
<dbReference type="InterPro" id="IPR005337">
    <property type="entry name" value="RapZ-like"/>
</dbReference>
<proteinExistence type="predicted"/>
<name>A0A7W7RBV0_KITKI</name>
<dbReference type="Pfam" id="PF22740">
    <property type="entry name" value="PapZ_C"/>
    <property type="match status" value="1"/>
</dbReference>
<reference evidence="2 3" key="1">
    <citation type="submission" date="2020-08" db="EMBL/GenBank/DDBJ databases">
        <title>Sequencing the genomes of 1000 actinobacteria strains.</title>
        <authorList>
            <person name="Klenk H.-P."/>
        </authorList>
    </citation>
    <scope>NUCLEOTIDE SEQUENCE [LARGE SCALE GENOMIC DNA]</scope>
    <source>
        <strain evidence="2 3">DSM 41654</strain>
    </source>
</reference>
<evidence type="ECO:0000313" key="3">
    <source>
        <dbReference type="Proteomes" id="UP000540506"/>
    </source>
</evidence>
<dbReference type="InterPro" id="IPR053931">
    <property type="entry name" value="RapZ_C"/>
</dbReference>
<dbReference type="RefSeq" id="WP_184947284.1">
    <property type="nucleotide sequence ID" value="NZ_JACHJV010000004.1"/>
</dbReference>
<dbReference type="GO" id="GO:0005524">
    <property type="term" value="F:ATP binding"/>
    <property type="evidence" value="ECO:0007669"/>
    <property type="project" value="InterPro"/>
</dbReference>
<protein>
    <recommendedName>
        <fullName evidence="1">RapZ C-terminal domain-containing protein</fullName>
    </recommendedName>
</protein>
<evidence type="ECO:0000259" key="1">
    <source>
        <dbReference type="Pfam" id="PF22740"/>
    </source>
</evidence>
<comment type="caution">
    <text evidence="2">The sequence shown here is derived from an EMBL/GenBank/DDBJ whole genome shotgun (WGS) entry which is preliminary data.</text>
</comment>
<dbReference type="EMBL" id="JACHJV010000004">
    <property type="protein sequence ID" value="MBB4929155.1"/>
    <property type="molecule type" value="Genomic_DNA"/>
</dbReference>
<sequence length="229" mass="24358">MFTTKTVRIVSFGFGHPEGIPQGADAIHDLRRAYRDPHVSPEMRYLTARDSRVRRAVYRTPGIANQVRAIVLGVQALLEGPSGEEVVIAVGCAGGRHRAASVAHICALLVRRQLDVEVELVQRDLDLPVIERTARGDSIQNLASAATRALQELAAAVRSEHDADAAVKALITEHQVPEALAGVLDAAAAAITGAAPESYGSGYHWPSIERADMVGGAGSQIRLAVQPLV</sequence>
<accession>A0A7W7RBV0</accession>
<dbReference type="AlphaFoldDB" id="A0A7W7RBV0"/>
<keyword evidence="3" id="KW-1185">Reference proteome</keyword>